<evidence type="ECO:0000313" key="3">
    <source>
        <dbReference type="Proteomes" id="UP000320421"/>
    </source>
</evidence>
<accession>A0A517WJM6</accession>
<dbReference type="Proteomes" id="UP000320421">
    <property type="component" value="Chromosome"/>
</dbReference>
<dbReference type="Proteomes" id="UP000320722">
    <property type="component" value="Chromosome"/>
</dbReference>
<dbReference type="EMBL" id="CP036347">
    <property type="protein sequence ID" value="QDU05450.1"/>
    <property type="molecule type" value="Genomic_DNA"/>
</dbReference>
<organism evidence="1 3">
    <name type="scientific">Gimesia chilikensis</name>
    <dbReference type="NCBI Taxonomy" id="2605989"/>
    <lineage>
        <taxon>Bacteria</taxon>
        <taxon>Pseudomonadati</taxon>
        <taxon>Planctomycetota</taxon>
        <taxon>Planctomycetia</taxon>
        <taxon>Planctomycetales</taxon>
        <taxon>Planctomycetaceae</taxon>
        <taxon>Gimesia</taxon>
    </lineage>
</organism>
<accession>A0A517PST9</accession>
<dbReference type="OrthoDB" id="284768at2"/>
<name>A0A517PST9_9PLAN</name>
<evidence type="ECO:0000313" key="2">
    <source>
        <dbReference type="EMBL" id="QDU05450.1"/>
    </source>
</evidence>
<protein>
    <recommendedName>
        <fullName evidence="5">MoaD/ThiS family protein</fullName>
    </recommendedName>
</protein>
<gene>
    <name evidence="1" type="ORF">HG66A1_42440</name>
    <name evidence="2" type="ORF">V6x_51870</name>
</gene>
<dbReference type="EMBL" id="CP036266">
    <property type="protein sequence ID" value="QDT22436.1"/>
    <property type="molecule type" value="Genomic_DNA"/>
</dbReference>
<evidence type="ECO:0000313" key="4">
    <source>
        <dbReference type="Proteomes" id="UP000320722"/>
    </source>
</evidence>
<proteinExistence type="predicted"/>
<sequence>MQILFINNDGSGFADQIEISAGLSVAALFQQRLPHGRPQDYLIRVNRQPTTANYILQEGDRVSITPTKIEGAARLPLLPLVCFLLSRLKGALWEPDNDSTVSISTLS</sequence>
<evidence type="ECO:0008006" key="5">
    <source>
        <dbReference type="Google" id="ProtNLM"/>
    </source>
</evidence>
<reference evidence="3 4" key="1">
    <citation type="submission" date="2019-02" db="EMBL/GenBank/DDBJ databases">
        <title>Deep-cultivation of Planctomycetes and their phenomic and genomic characterization uncovers novel biology.</title>
        <authorList>
            <person name="Wiegand S."/>
            <person name="Jogler M."/>
            <person name="Boedeker C."/>
            <person name="Pinto D."/>
            <person name="Vollmers J."/>
            <person name="Rivas-Marin E."/>
            <person name="Kohn T."/>
            <person name="Peeters S.H."/>
            <person name="Heuer A."/>
            <person name="Rast P."/>
            <person name="Oberbeckmann S."/>
            <person name="Bunk B."/>
            <person name="Jeske O."/>
            <person name="Meyerdierks A."/>
            <person name="Storesund J.E."/>
            <person name="Kallscheuer N."/>
            <person name="Luecker S."/>
            <person name="Lage O.M."/>
            <person name="Pohl T."/>
            <person name="Merkel B.J."/>
            <person name="Hornburger P."/>
            <person name="Mueller R.-W."/>
            <person name="Bruemmer F."/>
            <person name="Labrenz M."/>
            <person name="Spormann A.M."/>
            <person name="Op den Camp H."/>
            <person name="Overmann J."/>
            <person name="Amann R."/>
            <person name="Jetten M.S.M."/>
            <person name="Mascher T."/>
            <person name="Medema M.H."/>
            <person name="Devos D.P."/>
            <person name="Kaster A.-K."/>
            <person name="Ovreas L."/>
            <person name="Rohde M."/>
            <person name="Galperin M.Y."/>
            <person name="Jogler C."/>
        </authorList>
    </citation>
    <scope>NUCLEOTIDE SEQUENCE [LARGE SCALE GENOMIC DNA]</scope>
    <source>
        <strain evidence="1 3">HG66A1</strain>
        <strain evidence="2 4">V6</strain>
    </source>
</reference>
<evidence type="ECO:0000313" key="1">
    <source>
        <dbReference type="EMBL" id="QDT22436.1"/>
    </source>
</evidence>
<dbReference type="AlphaFoldDB" id="A0A517PST9"/>
<dbReference type="RefSeq" id="WP_145043766.1">
    <property type="nucleotide sequence ID" value="NZ_CP036266.1"/>
</dbReference>
<keyword evidence="3" id="KW-1185">Reference proteome</keyword>